<dbReference type="SUPFAM" id="SSF55718">
    <property type="entry name" value="SCP-like"/>
    <property type="match status" value="1"/>
</dbReference>
<dbReference type="PANTHER" id="PTHR40758">
    <property type="entry name" value="CONSERVED PROTEIN"/>
    <property type="match status" value="1"/>
</dbReference>
<evidence type="ECO:0000259" key="2">
    <source>
        <dbReference type="Pfam" id="PF11716"/>
    </source>
</evidence>
<dbReference type="PATRIC" id="fig|1240678.4.peg.1536"/>
<feature type="domain" description="MDMPI C-terminal" evidence="1">
    <location>
        <begin position="164"/>
        <end position="267"/>
    </location>
</feature>
<dbReference type="SUPFAM" id="SSF109854">
    <property type="entry name" value="DinB/YfiT-like putative metalloenzymes"/>
    <property type="match status" value="1"/>
</dbReference>
<feature type="domain" description="Mycothiol-dependent maleylpyruvate isomerase metal-binding" evidence="2">
    <location>
        <begin position="41"/>
        <end position="150"/>
    </location>
</feature>
<dbReference type="InterPro" id="IPR017517">
    <property type="entry name" value="Maleyloyr_isom"/>
</dbReference>
<dbReference type="InterPro" id="IPR036527">
    <property type="entry name" value="SCP2_sterol-bd_dom_sf"/>
</dbReference>
<evidence type="ECO:0000313" key="3">
    <source>
        <dbReference type="EMBL" id="KIZ18423.1"/>
    </source>
</evidence>
<organism evidence="3 4">
    <name type="scientific">Streptomyces natalensis ATCC 27448</name>
    <dbReference type="NCBI Taxonomy" id="1240678"/>
    <lineage>
        <taxon>Bacteria</taxon>
        <taxon>Bacillati</taxon>
        <taxon>Actinomycetota</taxon>
        <taxon>Actinomycetes</taxon>
        <taxon>Kitasatosporales</taxon>
        <taxon>Streptomycetaceae</taxon>
        <taxon>Streptomyces</taxon>
    </lineage>
</organism>
<dbReference type="Pfam" id="PF07398">
    <property type="entry name" value="MDMPI_C"/>
    <property type="match status" value="1"/>
</dbReference>
<keyword evidence="4" id="KW-1185">Reference proteome</keyword>
<dbReference type="EMBL" id="JRKI01000009">
    <property type="protein sequence ID" value="KIZ18423.1"/>
    <property type="molecule type" value="Genomic_DNA"/>
</dbReference>
<dbReference type="InterPro" id="IPR034660">
    <property type="entry name" value="DinB/YfiT-like"/>
</dbReference>
<gene>
    <name evidence="3" type="ORF">SNA_07315</name>
</gene>
<name>A0A0D7CQD5_9ACTN</name>
<dbReference type="InterPro" id="IPR024344">
    <property type="entry name" value="MDMPI_metal-binding"/>
</dbReference>
<protein>
    <recommendedName>
        <fullName evidence="5">Maleylpyruvate isomerase family mycothiol-dependent enzyme</fullName>
    </recommendedName>
</protein>
<reference evidence="3 4" key="1">
    <citation type="submission" date="2014-09" db="EMBL/GenBank/DDBJ databases">
        <title>Draft genome sequence of Streptomyces natalensis ATCC 27448, producer of the antifungal pimaricin.</title>
        <authorList>
            <person name="Mendes M.V."/>
            <person name="Beites T."/>
            <person name="Pires S."/>
            <person name="Santos C.L."/>
            <person name="Moradas-Ferreira P."/>
        </authorList>
    </citation>
    <scope>NUCLEOTIDE SEQUENCE [LARGE SCALE GENOMIC DNA]</scope>
    <source>
        <strain evidence="3 4">ATCC 27448</strain>
    </source>
</reference>
<dbReference type="InterPro" id="IPR010872">
    <property type="entry name" value="MDMPI_C-term_domain"/>
</dbReference>
<comment type="caution">
    <text evidence="3">The sequence shown here is derived from an EMBL/GenBank/DDBJ whole genome shotgun (WGS) entry which is preliminary data.</text>
</comment>
<dbReference type="NCBIfam" id="TIGR03083">
    <property type="entry name" value="maleylpyruvate isomerase family mycothiol-dependent enzyme"/>
    <property type="match status" value="1"/>
</dbReference>
<evidence type="ECO:0008006" key="5">
    <source>
        <dbReference type="Google" id="ProtNLM"/>
    </source>
</evidence>
<dbReference type="Pfam" id="PF11716">
    <property type="entry name" value="MDMPI_N"/>
    <property type="match status" value="1"/>
</dbReference>
<dbReference type="GO" id="GO:0046872">
    <property type="term" value="F:metal ion binding"/>
    <property type="evidence" value="ECO:0007669"/>
    <property type="project" value="InterPro"/>
</dbReference>
<dbReference type="GO" id="GO:0005886">
    <property type="term" value="C:plasma membrane"/>
    <property type="evidence" value="ECO:0007669"/>
    <property type="project" value="TreeGrafter"/>
</dbReference>
<dbReference type="Proteomes" id="UP000032458">
    <property type="component" value="Unassembled WGS sequence"/>
</dbReference>
<dbReference type="PANTHER" id="PTHR40758:SF1">
    <property type="entry name" value="CONSERVED PROTEIN"/>
    <property type="match status" value="1"/>
</dbReference>
<accession>A0A0D7CQD5</accession>
<sequence>MNLTLSYDDHCTEITHQTTLLASALTATAVPAGPSASGPCPLSSAVPSCPDWNLAQLLHHLGEAHRWVAEIVRTRAAEPPPDTALRTLPRDTTQTPSELATWLTTGARQLADTLRSAGPDTRIWTPLPSGTTRFFARRMAHETVIHRADVTLTLGTDFTVDRRVALDALDEWMELGSLPEMFDHHPERRALLGPGRTLHFHATDTPPEAAADWFVDLTGDSLAWRRSPGPAAVSVSAPLTDLLLLVYGRRPADTASYEIQGDAELLDFWLAEVIFA</sequence>
<dbReference type="RefSeq" id="WP_030068780.1">
    <property type="nucleotide sequence ID" value="NZ_JRKI01000009.1"/>
</dbReference>
<dbReference type="AlphaFoldDB" id="A0A0D7CQD5"/>
<evidence type="ECO:0000259" key="1">
    <source>
        <dbReference type="Pfam" id="PF07398"/>
    </source>
</evidence>
<proteinExistence type="predicted"/>
<evidence type="ECO:0000313" key="4">
    <source>
        <dbReference type="Proteomes" id="UP000032458"/>
    </source>
</evidence>